<dbReference type="Pfam" id="PF08231">
    <property type="entry name" value="SYF2"/>
    <property type="match status" value="1"/>
</dbReference>
<keyword evidence="5" id="KW-0508">mRNA splicing</keyword>
<reference evidence="9 10" key="1">
    <citation type="journal article" date="2020" name="bioRxiv">
        <title>Metabolic contributions of an alphaproteobacterial endosymbiont in the apicomplexan Cardiosporidium cionae.</title>
        <authorList>
            <person name="Hunter E.S."/>
            <person name="Paight C.J."/>
            <person name="Lane C.E."/>
        </authorList>
    </citation>
    <scope>NUCLEOTIDE SEQUENCE [LARGE SCALE GENOMIC DNA]</scope>
    <source>
        <strain evidence="9">ESH_2018</strain>
    </source>
</reference>
<dbReference type="PROSITE" id="PS50072">
    <property type="entry name" value="CSA_PPIASE_2"/>
    <property type="match status" value="1"/>
</dbReference>
<comment type="similarity">
    <text evidence="2">Belongs to the SYF2 family.</text>
</comment>
<keyword evidence="6" id="KW-0539">Nucleus</keyword>
<evidence type="ECO:0000313" key="10">
    <source>
        <dbReference type="Proteomes" id="UP000823046"/>
    </source>
</evidence>
<evidence type="ECO:0000313" key="9">
    <source>
        <dbReference type="EMBL" id="KAF8822912.1"/>
    </source>
</evidence>
<dbReference type="InterPro" id="IPR029000">
    <property type="entry name" value="Cyclophilin-like_dom_sf"/>
</dbReference>
<comment type="subcellular location">
    <subcellularLocation>
        <location evidence="1">Nucleus</location>
    </subcellularLocation>
</comment>
<evidence type="ECO:0000256" key="2">
    <source>
        <dbReference type="ARBA" id="ARBA00010028"/>
    </source>
</evidence>
<dbReference type="Pfam" id="PF00160">
    <property type="entry name" value="Pro_isomerase"/>
    <property type="match status" value="1"/>
</dbReference>
<gene>
    <name evidence="9" type="ORF">IE077_002052</name>
</gene>
<evidence type="ECO:0000256" key="7">
    <source>
        <dbReference type="SAM" id="MobiDB-lite"/>
    </source>
</evidence>
<feature type="compositionally biased region" description="Low complexity" evidence="7">
    <location>
        <begin position="230"/>
        <end position="240"/>
    </location>
</feature>
<protein>
    <submittedName>
        <fullName evidence="9">Cyclophilin</fullName>
    </submittedName>
</protein>
<feature type="region of interest" description="Disordered" evidence="7">
    <location>
        <begin position="196"/>
        <end position="240"/>
    </location>
</feature>
<dbReference type="Proteomes" id="UP000823046">
    <property type="component" value="Unassembled WGS sequence"/>
</dbReference>
<dbReference type="Gene3D" id="2.40.100.10">
    <property type="entry name" value="Cyclophilin-like"/>
    <property type="match status" value="1"/>
</dbReference>
<keyword evidence="4" id="KW-0747">Spliceosome</keyword>
<dbReference type="SUPFAM" id="SSF50891">
    <property type="entry name" value="Cyclophilin-like"/>
    <property type="match status" value="1"/>
</dbReference>
<dbReference type="PANTHER" id="PTHR11071:SF561">
    <property type="entry name" value="PEPTIDYL-PROLYL CIS-TRANS ISOMERASE D-RELATED"/>
    <property type="match status" value="1"/>
</dbReference>
<organism evidence="9 10">
    <name type="scientific">Cardiosporidium cionae</name>
    <dbReference type="NCBI Taxonomy" id="476202"/>
    <lineage>
        <taxon>Eukaryota</taxon>
        <taxon>Sar</taxon>
        <taxon>Alveolata</taxon>
        <taxon>Apicomplexa</taxon>
        <taxon>Aconoidasida</taxon>
        <taxon>Nephromycida</taxon>
        <taxon>Cardiosporidium</taxon>
    </lineage>
</organism>
<evidence type="ECO:0000256" key="1">
    <source>
        <dbReference type="ARBA" id="ARBA00004123"/>
    </source>
</evidence>
<dbReference type="InterPro" id="IPR013260">
    <property type="entry name" value="mRNA_splic_SYF2"/>
</dbReference>
<evidence type="ECO:0000259" key="8">
    <source>
        <dbReference type="PROSITE" id="PS50072"/>
    </source>
</evidence>
<sequence>MPGNPHVYFDICIGSHPGGRIVFELFADVTPKTAENFRGLCTGEYGNAKGSGKPLSYLGSRFFRLLKSTCLQGGDFDKNNGDGGESIYGGTFRDENFSRRHAQAGVLSMANNGKNSNGSQFFITLRKIPRFDGKHTVFGQLIEGMEVVRAIEAVPVDTNDCPRIPIIINGCGQLGVQNLNKTNPMAKLRKEVEELMSSVTQDQNTDKGAEDDEEKEEETQFPYRRKKTASKGGNKSGGAALKGKQFLREATQSLPSDSNLAAESIISTNESFRGEKAMEIPETSDILAHGPFQNAKEEKLFMLRMRMSQSRKQNNKEVIEEKKRLADPFYEKKMVAKEYMIRKKQMDTDAKATETETSLIVPKGKEYLNETADSVEYKKVNEEKKKHSFGWNVFNQDALYRAHKKRIADTSFQREDYDKQKKELGDKFYNTQDALISGTFKPTDEAKDRLVDMLDKQMKKRATFSRRRMHIEDEDVSYINERNKVFNKKLERAFGDYSLEIKQNLERGTAL</sequence>
<dbReference type="InterPro" id="IPR002130">
    <property type="entry name" value="Cyclophilin-type_PPIase_dom"/>
</dbReference>
<name>A0ABQ7JFZ5_9APIC</name>
<keyword evidence="3" id="KW-0507">mRNA processing</keyword>
<evidence type="ECO:0000256" key="6">
    <source>
        <dbReference type="ARBA" id="ARBA00023242"/>
    </source>
</evidence>
<evidence type="ECO:0000256" key="4">
    <source>
        <dbReference type="ARBA" id="ARBA00022728"/>
    </source>
</evidence>
<keyword evidence="10" id="KW-1185">Reference proteome</keyword>
<evidence type="ECO:0000256" key="5">
    <source>
        <dbReference type="ARBA" id="ARBA00023187"/>
    </source>
</evidence>
<feature type="domain" description="PPIase cyclophilin-type" evidence="8">
    <location>
        <begin position="8"/>
        <end position="173"/>
    </location>
</feature>
<evidence type="ECO:0000256" key="3">
    <source>
        <dbReference type="ARBA" id="ARBA00022664"/>
    </source>
</evidence>
<dbReference type="EMBL" id="JADAQX010000014">
    <property type="protein sequence ID" value="KAF8822912.1"/>
    <property type="molecule type" value="Genomic_DNA"/>
</dbReference>
<dbReference type="PRINTS" id="PR00153">
    <property type="entry name" value="CSAPPISMRASE"/>
</dbReference>
<dbReference type="PANTHER" id="PTHR11071">
    <property type="entry name" value="PEPTIDYL-PROLYL CIS-TRANS ISOMERASE"/>
    <property type="match status" value="1"/>
</dbReference>
<feature type="compositionally biased region" description="Acidic residues" evidence="7">
    <location>
        <begin position="209"/>
        <end position="219"/>
    </location>
</feature>
<accession>A0ABQ7JFZ5</accession>
<proteinExistence type="inferred from homology"/>
<comment type="caution">
    <text evidence="9">The sequence shown here is derived from an EMBL/GenBank/DDBJ whole genome shotgun (WGS) entry which is preliminary data.</text>
</comment>